<proteinExistence type="predicted"/>
<evidence type="ECO:0000256" key="1">
    <source>
        <dbReference type="SAM" id="MobiDB-lite"/>
    </source>
</evidence>
<keyword evidence="2" id="KW-1133">Transmembrane helix</keyword>
<comment type="caution">
    <text evidence="4">The sequence shown here is derived from an EMBL/GenBank/DDBJ whole genome shotgun (WGS) entry which is preliminary data.</text>
</comment>
<dbReference type="EMBL" id="JAQQXQ010000002">
    <property type="protein sequence ID" value="MDC8753924.1"/>
    <property type="molecule type" value="Genomic_DNA"/>
</dbReference>
<dbReference type="PIRSF" id="PIRSF026631">
    <property type="entry name" value="UCP026631"/>
    <property type="match status" value="1"/>
</dbReference>
<keyword evidence="2" id="KW-0812">Transmembrane</keyword>
<keyword evidence="2" id="KW-0472">Membrane</keyword>
<organism evidence="4 5">
    <name type="scientific">Erythrobacter fulvus</name>
    <dbReference type="NCBI Taxonomy" id="2987523"/>
    <lineage>
        <taxon>Bacteria</taxon>
        <taxon>Pseudomonadati</taxon>
        <taxon>Pseudomonadota</taxon>
        <taxon>Alphaproteobacteria</taxon>
        <taxon>Sphingomonadales</taxon>
        <taxon>Erythrobacteraceae</taxon>
        <taxon>Erythrobacter/Porphyrobacter group</taxon>
        <taxon>Erythrobacter</taxon>
    </lineage>
</organism>
<dbReference type="RefSeq" id="WP_273676594.1">
    <property type="nucleotide sequence ID" value="NZ_JAQQXQ010000002.1"/>
</dbReference>
<feature type="compositionally biased region" description="Acidic residues" evidence="1">
    <location>
        <begin position="168"/>
        <end position="179"/>
    </location>
</feature>
<dbReference type="Proteomes" id="UP001216558">
    <property type="component" value="Unassembled WGS sequence"/>
</dbReference>
<evidence type="ECO:0000313" key="4">
    <source>
        <dbReference type="EMBL" id="MDC8753924.1"/>
    </source>
</evidence>
<evidence type="ECO:0000259" key="3">
    <source>
        <dbReference type="Pfam" id="PF03703"/>
    </source>
</evidence>
<protein>
    <submittedName>
        <fullName evidence="4">PH domain-containing protein</fullName>
    </submittedName>
</protein>
<name>A0ABT5JMR4_9SPHN</name>
<feature type="transmembrane region" description="Helical" evidence="2">
    <location>
        <begin position="247"/>
        <end position="271"/>
    </location>
</feature>
<gene>
    <name evidence="4" type="ORF">OIK40_04620</name>
</gene>
<feature type="transmembrane region" description="Helical" evidence="2">
    <location>
        <begin position="21"/>
        <end position="46"/>
    </location>
</feature>
<dbReference type="InterPro" id="IPR005182">
    <property type="entry name" value="YdbS-like_PH"/>
</dbReference>
<keyword evidence="5" id="KW-1185">Reference proteome</keyword>
<evidence type="ECO:0000256" key="2">
    <source>
        <dbReference type="SAM" id="Phobius"/>
    </source>
</evidence>
<feature type="region of interest" description="Disordered" evidence="1">
    <location>
        <begin position="159"/>
        <end position="179"/>
    </location>
</feature>
<feature type="transmembrane region" description="Helical" evidence="2">
    <location>
        <begin position="378"/>
        <end position="396"/>
    </location>
</feature>
<feature type="transmembrane region" description="Helical" evidence="2">
    <location>
        <begin position="402"/>
        <end position="421"/>
    </location>
</feature>
<dbReference type="PANTHER" id="PTHR34473">
    <property type="entry name" value="UPF0699 TRANSMEMBRANE PROTEIN YDBS"/>
    <property type="match status" value="1"/>
</dbReference>
<dbReference type="Pfam" id="PF03703">
    <property type="entry name" value="bPH_2"/>
    <property type="match status" value="2"/>
</dbReference>
<dbReference type="PANTHER" id="PTHR34473:SF3">
    <property type="entry name" value="TRANSMEMBRANE PROTEIN-RELATED"/>
    <property type="match status" value="1"/>
</dbReference>
<sequence>MSEASTDARTGTDIARRTAPLSVVVGAIGLLQNVLVPAIAIGVSGIGGQGRFLLAVGMVVAAVVFGSAGGYLRWRRLTYTIGAADIRVESGILSRSARSVPYERIQDVSLEAKLLPRLLGLVTVKFETGAGGGEDLSLQYLTNAEGDRLRKLVRERRDEEQAAASGDEAVETDTDEPEGEVLYSLPPRRLLTFGLFEFSLAVFAVLGGALQYLDSFAGIEVWDVDLWRDLAEEHGVDWLALDARLKALSAVTGLFTLVLIGMATGVARTFAREWGFTLTRGPRGFRRLRGMFTRTDVVMPAHRVQALVIGTGLVRYRFGWHGLSFVSLAQDAGDASHVVAPFAKMDEIAPIVAAAGFHLPGADTDWHRASRRYLTDSILIDGGLFALAVIPVALFAPPLWALVPLGLAFFGAAAAVLSWRFKRHALDDTQIFARHGLLSPTSKIATRLKLHSVEIAQGPLARWRGYATVHLGLAGGEFAMHGVPLNEARRLRASVLETISATDYSRLDAPLEDGPDQAFSAAQSGFSANLAAT</sequence>
<feature type="domain" description="YdbS-like PH" evidence="3">
    <location>
        <begin position="74"/>
        <end position="151"/>
    </location>
</feature>
<dbReference type="InterPro" id="IPR014529">
    <property type="entry name" value="UCP026631"/>
</dbReference>
<feature type="transmembrane region" description="Helical" evidence="2">
    <location>
        <begin position="190"/>
        <end position="213"/>
    </location>
</feature>
<evidence type="ECO:0000313" key="5">
    <source>
        <dbReference type="Proteomes" id="UP001216558"/>
    </source>
</evidence>
<reference evidence="4 5" key="1">
    <citation type="submission" date="2022-10" db="EMBL/GenBank/DDBJ databases">
        <title>Erythrobacter sp. sf7 Genome sequencing.</title>
        <authorList>
            <person name="Park S."/>
        </authorList>
    </citation>
    <scope>NUCLEOTIDE SEQUENCE [LARGE SCALE GENOMIC DNA]</scope>
    <source>
        <strain evidence="5">sf7</strain>
    </source>
</reference>
<feature type="domain" description="YdbS-like PH" evidence="3">
    <location>
        <begin position="419"/>
        <end position="493"/>
    </location>
</feature>
<feature type="transmembrane region" description="Helical" evidence="2">
    <location>
        <begin position="52"/>
        <end position="72"/>
    </location>
</feature>
<accession>A0ABT5JMR4</accession>